<dbReference type="Gene3D" id="1.20.1440.60">
    <property type="entry name" value="23S rRNA-intervening sequence"/>
    <property type="match status" value="1"/>
</dbReference>
<gene>
    <name evidence="1" type="ORF">A2663_02600</name>
</gene>
<protein>
    <recommendedName>
        <fullName evidence="3">Four helix bundle protein</fullName>
    </recommendedName>
</protein>
<dbReference type="EMBL" id="MHIF01000057">
    <property type="protein sequence ID" value="OGY46666.1"/>
    <property type="molecule type" value="Genomic_DNA"/>
</dbReference>
<dbReference type="NCBIfam" id="TIGR02436">
    <property type="entry name" value="four helix bundle protein"/>
    <property type="match status" value="1"/>
</dbReference>
<evidence type="ECO:0008006" key="3">
    <source>
        <dbReference type="Google" id="ProtNLM"/>
    </source>
</evidence>
<organism evidence="1 2">
    <name type="scientific">Candidatus Buchananbacteria bacterium RIFCSPHIGHO2_01_FULL_46_12</name>
    <dbReference type="NCBI Taxonomy" id="1797536"/>
    <lineage>
        <taxon>Bacteria</taxon>
        <taxon>Candidatus Buchananiibacteriota</taxon>
    </lineage>
</organism>
<sequence length="124" mass="14496">MGSQDLKRYDLEDRTLEFSKRIIRLAKALPKNSINFELTKQAVRSGASVGANYREANETETKKDFQFRLRISRKEAKETVYWLNLIIEANPEITERIKPLLQENQELLKIFAAILEKIKKKNAE</sequence>
<name>A0A1G1Y4A8_9BACT</name>
<evidence type="ECO:0000313" key="2">
    <source>
        <dbReference type="Proteomes" id="UP000178432"/>
    </source>
</evidence>
<dbReference type="PANTHER" id="PTHR38471">
    <property type="entry name" value="FOUR HELIX BUNDLE PROTEIN"/>
    <property type="match status" value="1"/>
</dbReference>
<evidence type="ECO:0000313" key="1">
    <source>
        <dbReference type="EMBL" id="OGY46666.1"/>
    </source>
</evidence>
<dbReference type="InterPro" id="IPR036583">
    <property type="entry name" value="23S_rRNA_IVS_sf"/>
</dbReference>
<dbReference type="SUPFAM" id="SSF158446">
    <property type="entry name" value="IVS-encoded protein-like"/>
    <property type="match status" value="1"/>
</dbReference>
<dbReference type="AlphaFoldDB" id="A0A1G1Y4A8"/>
<dbReference type="PANTHER" id="PTHR38471:SF2">
    <property type="entry name" value="FOUR HELIX BUNDLE PROTEIN"/>
    <property type="match status" value="1"/>
</dbReference>
<dbReference type="PIRSF" id="PIRSF035652">
    <property type="entry name" value="CHP02436"/>
    <property type="match status" value="1"/>
</dbReference>
<accession>A0A1G1Y4A8</accession>
<proteinExistence type="predicted"/>
<comment type="caution">
    <text evidence="1">The sequence shown here is derived from an EMBL/GenBank/DDBJ whole genome shotgun (WGS) entry which is preliminary data.</text>
</comment>
<dbReference type="Proteomes" id="UP000178432">
    <property type="component" value="Unassembled WGS sequence"/>
</dbReference>
<dbReference type="Pfam" id="PF05635">
    <property type="entry name" value="23S_rRNA_IVP"/>
    <property type="match status" value="1"/>
</dbReference>
<dbReference type="InterPro" id="IPR012657">
    <property type="entry name" value="23S_rRNA-intervening_sequence"/>
</dbReference>
<reference evidence="1 2" key="1">
    <citation type="journal article" date="2016" name="Nat. Commun.">
        <title>Thousands of microbial genomes shed light on interconnected biogeochemical processes in an aquifer system.</title>
        <authorList>
            <person name="Anantharaman K."/>
            <person name="Brown C.T."/>
            <person name="Hug L.A."/>
            <person name="Sharon I."/>
            <person name="Castelle C.J."/>
            <person name="Probst A.J."/>
            <person name="Thomas B.C."/>
            <person name="Singh A."/>
            <person name="Wilkins M.J."/>
            <person name="Karaoz U."/>
            <person name="Brodie E.L."/>
            <person name="Williams K.H."/>
            <person name="Hubbard S.S."/>
            <person name="Banfield J.F."/>
        </authorList>
    </citation>
    <scope>NUCLEOTIDE SEQUENCE [LARGE SCALE GENOMIC DNA]</scope>
</reference>